<dbReference type="InterPro" id="IPR006179">
    <property type="entry name" value="5_nucleotidase/apyrase"/>
</dbReference>
<proteinExistence type="predicted"/>
<dbReference type="EMBL" id="JABSNW010000001">
    <property type="protein sequence ID" value="KAL2890778.1"/>
    <property type="molecule type" value="Genomic_DNA"/>
</dbReference>
<dbReference type="PANTHER" id="PTHR11575:SF43">
    <property type="entry name" value="SER_THR PROTEIN PHOSPHATASE FAMILY (AFU_ORTHOLOGUE AFUA_3G04160)"/>
    <property type="match status" value="1"/>
</dbReference>
<dbReference type="InterPro" id="IPR029052">
    <property type="entry name" value="Metallo-depent_PP-like"/>
</dbReference>
<evidence type="ECO:0000313" key="5">
    <source>
        <dbReference type="Proteomes" id="UP001610728"/>
    </source>
</evidence>
<evidence type="ECO:0000259" key="3">
    <source>
        <dbReference type="Pfam" id="PF21953"/>
    </source>
</evidence>
<evidence type="ECO:0000313" key="4">
    <source>
        <dbReference type="EMBL" id="KAL2890778.1"/>
    </source>
</evidence>
<dbReference type="InterPro" id="IPR053828">
    <property type="entry name" value="Nucleosidase_C"/>
</dbReference>
<dbReference type="Pfam" id="PF21953">
    <property type="entry name" value="NadN_nucleosid_C"/>
    <property type="match status" value="1"/>
</dbReference>
<feature type="chain" id="PRO_5046813611" evidence="2">
    <location>
        <begin position="25"/>
        <end position="640"/>
    </location>
</feature>
<dbReference type="RefSeq" id="XP_070861958.1">
    <property type="nucleotide sequence ID" value="XM_071005591.1"/>
</dbReference>
<dbReference type="SUPFAM" id="SSF56300">
    <property type="entry name" value="Metallo-dependent phosphatases"/>
    <property type="match status" value="1"/>
</dbReference>
<comment type="caution">
    <text evidence="4">The sequence shown here is derived from an EMBL/GenBank/DDBJ whole genome shotgun (WGS) entry which is preliminary data.</text>
</comment>
<feature type="domain" description="Putative 5'-nucleotidase C-terminal" evidence="3">
    <location>
        <begin position="380"/>
        <end position="601"/>
    </location>
</feature>
<dbReference type="PIRSF" id="PIRSF017316">
    <property type="entry name" value="Pesterase_C1039"/>
    <property type="match status" value="1"/>
</dbReference>
<protein>
    <submittedName>
        <fullName evidence="4">Ser/Thr protein phosphatase family</fullName>
    </submittedName>
</protein>
<dbReference type="InterPro" id="IPR036907">
    <property type="entry name" value="5'-Nucleotdase_C_sf"/>
</dbReference>
<dbReference type="InterPro" id="IPR014485">
    <property type="entry name" value="Pesterase_C1039"/>
</dbReference>
<dbReference type="InterPro" id="IPR041823">
    <property type="entry name" value="YHR202W_N"/>
</dbReference>
<dbReference type="Proteomes" id="UP001610728">
    <property type="component" value="Unassembled WGS sequence"/>
</dbReference>
<keyword evidence="5" id="KW-1185">Reference proteome</keyword>
<name>A0ABR4MR79_9PEZI</name>
<organism evidence="4 5">
    <name type="scientific">Ceratocystis lukuohia</name>
    <dbReference type="NCBI Taxonomy" id="2019550"/>
    <lineage>
        <taxon>Eukaryota</taxon>
        <taxon>Fungi</taxon>
        <taxon>Dikarya</taxon>
        <taxon>Ascomycota</taxon>
        <taxon>Pezizomycotina</taxon>
        <taxon>Sordariomycetes</taxon>
        <taxon>Hypocreomycetidae</taxon>
        <taxon>Microascales</taxon>
        <taxon>Ceratocystidaceae</taxon>
        <taxon>Ceratocystis</taxon>
    </lineage>
</organism>
<feature type="region of interest" description="Disordered" evidence="1">
    <location>
        <begin position="532"/>
        <end position="552"/>
    </location>
</feature>
<evidence type="ECO:0000256" key="1">
    <source>
        <dbReference type="SAM" id="MobiDB-lite"/>
    </source>
</evidence>
<feature type="signal peptide" evidence="2">
    <location>
        <begin position="1"/>
        <end position="24"/>
    </location>
</feature>
<accession>A0ABR4MR79</accession>
<dbReference type="Gene3D" id="3.90.780.10">
    <property type="entry name" value="5'-Nucleotidase, C-terminal domain"/>
    <property type="match status" value="2"/>
</dbReference>
<sequence>MRSILARTSLSLWGSWSLYGTACAIQPDAAKPVQAPMRDLTWGQLNFLHTTDTHGWLGGHVSEHQYSADWGDYVSFAHHMRQKADDQGVDLLLVDTGDRVEGNGLYDGSVPKGQYTYNIYRQQDVDLICTGNHELYQRQTAENEYEIQVPNFSDRYVASNLDYIDSDTGKRQPFAQRYRRFKTKNRGIDVVAFGFIFDFTGNQNNTVVQRVEDTIKEEWFQDAIRLRPDIFVVVGHIGLRMPELKAIYTAIRQQNWHIPIVFFAGHAHVRDATSFDSKAYAIASGRYFETVGWMSIDGLQKTDPKPKTKAEAGSEVEIDLLSTAFTRRYLDNNLFGYYYHSGLNESTFHTEKGLATTQLIYKARKDLGLDKKLGCAPKSLWMSRVPYPHNNSIYSWLANESLPGIFYNAERANKPRIGLLNTGGVRFDIIRGKFSYDSLFNVTPFTNKIVYIQDVPYAIAKKILAIINSSGPVLTTTAAVQDVRYMGPPEVWAGKDLGIGNAAVTSHVVAAADQGSTGNAAAAAGQVPLAASQKPSGDLSAGYTTKDDLGSDGDDTKHAPIAYYSSPNCIQSTSGFNDTDDAAEPNIVDVVFIDFLKPWVLAATKFAGGDYTENDVKLYSKDTFSESFGKWVSENWKGDC</sequence>
<dbReference type="PANTHER" id="PTHR11575">
    <property type="entry name" value="5'-NUCLEOTIDASE-RELATED"/>
    <property type="match status" value="1"/>
</dbReference>
<dbReference type="CDD" id="cd07407">
    <property type="entry name" value="MPP_YHR202W_N"/>
    <property type="match status" value="1"/>
</dbReference>
<dbReference type="Gene3D" id="3.60.21.10">
    <property type="match status" value="1"/>
</dbReference>
<keyword evidence="2" id="KW-0732">Signal</keyword>
<dbReference type="GeneID" id="98114382"/>
<dbReference type="SUPFAM" id="SSF55816">
    <property type="entry name" value="5'-nucleotidase (syn. UDP-sugar hydrolase), C-terminal domain"/>
    <property type="match status" value="1"/>
</dbReference>
<evidence type="ECO:0000256" key="2">
    <source>
        <dbReference type="SAM" id="SignalP"/>
    </source>
</evidence>
<reference evidence="4 5" key="1">
    <citation type="submission" date="2020-05" db="EMBL/GenBank/DDBJ databases">
        <title>Ceratocystis lukuohia genome.</title>
        <authorList>
            <person name="Harrington T.C."/>
            <person name="Kim K."/>
            <person name="Mayers C.G."/>
        </authorList>
    </citation>
    <scope>NUCLEOTIDE SEQUENCE [LARGE SCALE GENOMIC DNA]</scope>
    <source>
        <strain evidence="4 5">C4212</strain>
    </source>
</reference>
<gene>
    <name evidence="4" type="ORF">HOO65_010136</name>
</gene>